<organism evidence="1 2">
    <name type="scientific">Rhizoclosmatium globosum</name>
    <dbReference type="NCBI Taxonomy" id="329046"/>
    <lineage>
        <taxon>Eukaryota</taxon>
        <taxon>Fungi</taxon>
        <taxon>Fungi incertae sedis</taxon>
        <taxon>Chytridiomycota</taxon>
        <taxon>Chytridiomycota incertae sedis</taxon>
        <taxon>Chytridiomycetes</taxon>
        <taxon>Chytridiales</taxon>
        <taxon>Chytriomycetaceae</taxon>
        <taxon>Rhizoclosmatium</taxon>
    </lineage>
</organism>
<proteinExistence type="predicted"/>
<evidence type="ECO:0000313" key="1">
    <source>
        <dbReference type="EMBL" id="ORY27557.1"/>
    </source>
</evidence>
<comment type="caution">
    <text evidence="1">The sequence shown here is derived from an EMBL/GenBank/DDBJ whole genome shotgun (WGS) entry which is preliminary data.</text>
</comment>
<sequence>MASKSNQLQWIGDRKCEDVRRSGSHDIIMCDVINDVDMRKLINTCGSRSGGIDYWEGAVAQNKYI</sequence>
<dbReference type="Proteomes" id="UP000193642">
    <property type="component" value="Unassembled WGS sequence"/>
</dbReference>
<protein>
    <submittedName>
        <fullName evidence="1">Uncharacterized protein</fullName>
    </submittedName>
</protein>
<gene>
    <name evidence="1" type="ORF">BCR33DRAFT_725441</name>
</gene>
<name>A0A1Y2AZ96_9FUNG</name>
<evidence type="ECO:0000313" key="2">
    <source>
        <dbReference type="Proteomes" id="UP000193642"/>
    </source>
</evidence>
<dbReference type="EMBL" id="MCGO01000101">
    <property type="protein sequence ID" value="ORY27557.1"/>
    <property type="molecule type" value="Genomic_DNA"/>
</dbReference>
<dbReference type="AlphaFoldDB" id="A0A1Y2AZ96"/>
<reference evidence="1 2" key="1">
    <citation type="submission" date="2016-07" db="EMBL/GenBank/DDBJ databases">
        <title>Pervasive Adenine N6-methylation of Active Genes in Fungi.</title>
        <authorList>
            <consortium name="DOE Joint Genome Institute"/>
            <person name="Mondo S.J."/>
            <person name="Dannebaum R.O."/>
            <person name="Kuo R.C."/>
            <person name="Labutti K."/>
            <person name="Haridas S."/>
            <person name="Kuo A."/>
            <person name="Salamov A."/>
            <person name="Ahrendt S.R."/>
            <person name="Lipzen A."/>
            <person name="Sullivan W."/>
            <person name="Andreopoulos W.B."/>
            <person name="Clum A."/>
            <person name="Lindquist E."/>
            <person name="Daum C."/>
            <person name="Ramamoorthy G.K."/>
            <person name="Gryganskyi A."/>
            <person name="Culley D."/>
            <person name="Magnuson J.K."/>
            <person name="James T.Y."/>
            <person name="O'Malley M.A."/>
            <person name="Stajich J.E."/>
            <person name="Spatafora J.W."/>
            <person name="Visel A."/>
            <person name="Grigoriev I.V."/>
        </authorList>
    </citation>
    <scope>NUCLEOTIDE SEQUENCE [LARGE SCALE GENOMIC DNA]</scope>
    <source>
        <strain evidence="1 2">JEL800</strain>
    </source>
</reference>
<keyword evidence="2" id="KW-1185">Reference proteome</keyword>
<accession>A0A1Y2AZ96</accession>